<dbReference type="RefSeq" id="WP_021030591.1">
    <property type="nucleotide sequence ID" value="NZ_KI391954.1"/>
</dbReference>
<accession>U1N8F9</accession>
<dbReference type="AlphaFoldDB" id="U1N8F9"/>
<proteinExistence type="predicted"/>
<dbReference type="EMBL" id="ACZI02000003">
    <property type="protein sequence ID" value="ERG69138.1"/>
    <property type="molecule type" value="Genomic_DNA"/>
</dbReference>
<dbReference type="HOGENOM" id="CLU_3122527_0_0_11"/>
<evidence type="ECO:0000313" key="2">
    <source>
        <dbReference type="Proteomes" id="UP000004816"/>
    </source>
</evidence>
<protein>
    <recommendedName>
        <fullName evidence="3">DUF4177 domain-containing protein</fullName>
    </recommendedName>
</protein>
<dbReference type="Proteomes" id="UP000004816">
    <property type="component" value="Unassembled WGS sequence"/>
</dbReference>
<gene>
    <name evidence="1" type="ORF">HMPREF9336_04282</name>
</gene>
<organism evidence="1 2">
    <name type="scientific">Segniliparus rugosus (strain ATCC BAA-974 / DSM 45345 / CCUG 50838 / CIP 108380 / JCM 13579 / CDC 945)</name>
    <dbReference type="NCBI Taxonomy" id="679197"/>
    <lineage>
        <taxon>Bacteria</taxon>
        <taxon>Bacillati</taxon>
        <taxon>Actinomycetota</taxon>
        <taxon>Actinomycetes</taxon>
        <taxon>Mycobacteriales</taxon>
        <taxon>Segniliparaceae</taxon>
        <taxon>Segniliparus</taxon>
    </lineage>
</organism>
<name>U1N8F9_SEGRC</name>
<comment type="caution">
    <text evidence="1">The sequence shown here is derived from an EMBL/GenBank/DDBJ whole genome shotgun (WGS) entry which is preliminary data.</text>
</comment>
<evidence type="ECO:0008006" key="3">
    <source>
        <dbReference type="Google" id="ProtNLM"/>
    </source>
</evidence>
<reference evidence="1 2" key="1">
    <citation type="journal article" date="2011" name="Stand. Genomic Sci.">
        <title>High quality draft genome sequence of Segniliparus rugosus CDC 945(T)= (ATCC BAA-974(T)).</title>
        <authorList>
            <person name="Earl A.M."/>
            <person name="Desjardins C.A."/>
            <person name="Fitzgerald M.G."/>
            <person name="Arachchi H.M."/>
            <person name="Zeng Q."/>
            <person name="Mehta T."/>
            <person name="Griggs A."/>
            <person name="Birren B.W."/>
            <person name="Toney N.C."/>
            <person name="Carr J."/>
            <person name="Posey J."/>
            <person name="Butler W.R."/>
        </authorList>
    </citation>
    <scope>NUCLEOTIDE SEQUENCE [LARGE SCALE GENOMIC DNA]</scope>
    <source>
        <strain evidence="2">ATCC BAA-974 / DSM 45345 / CCUG 50838 / CIP 108380 / JCM 13579 / CDC 945</strain>
    </source>
</reference>
<evidence type="ECO:0000313" key="1">
    <source>
        <dbReference type="EMBL" id="ERG69138.1"/>
    </source>
</evidence>
<keyword evidence="2" id="KW-1185">Reference proteome</keyword>
<sequence length="48" mass="5630">MARYKTVTTYENNVDSESSFYGRDGWRVESVTRVDGHSDKVRIQFVQD</sequence>
<dbReference type="STRING" id="679197.HMPREF9336_04282"/>